<dbReference type="Pfam" id="PF13181">
    <property type="entry name" value="TPR_8"/>
    <property type="match status" value="3"/>
</dbReference>
<evidence type="ECO:0000256" key="12">
    <source>
        <dbReference type="ARBA" id="ARBA00023204"/>
    </source>
</evidence>
<keyword evidence="8" id="KW-0227">DNA damage</keyword>
<dbReference type="GO" id="GO:0000724">
    <property type="term" value="P:double-strand break repair via homologous recombination"/>
    <property type="evidence" value="ECO:0007669"/>
    <property type="project" value="TreeGrafter"/>
</dbReference>
<accession>A0AAW1L4T3</accession>
<protein>
    <recommendedName>
        <fullName evidence="4">Tonsoku-like protein</fullName>
    </recommendedName>
</protein>
<dbReference type="PROSITE" id="PS50005">
    <property type="entry name" value="TPR"/>
    <property type="match status" value="1"/>
</dbReference>
<dbReference type="Gene3D" id="1.25.40.10">
    <property type="entry name" value="Tetratricopeptide repeat domain"/>
    <property type="match status" value="1"/>
</dbReference>
<dbReference type="PRINTS" id="PR01415">
    <property type="entry name" value="ANKYRIN"/>
</dbReference>
<feature type="region of interest" description="Disordered" evidence="16">
    <location>
        <begin position="668"/>
        <end position="689"/>
    </location>
</feature>
<keyword evidence="13" id="KW-0539">Nucleus</keyword>
<keyword evidence="9 15" id="KW-0802">TPR repeat</keyword>
<evidence type="ECO:0000256" key="3">
    <source>
        <dbReference type="ARBA" id="ARBA00010999"/>
    </source>
</evidence>
<comment type="caution">
    <text evidence="17">The sequence shown here is derived from an EMBL/GenBank/DDBJ whole genome shotgun (WGS) entry which is preliminary data.</text>
</comment>
<evidence type="ECO:0000256" key="8">
    <source>
        <dbReference type="ARBA" id="ARBA00022763"/>
    </source>
</evidence>
<dbReference type="Gene3D" id="1.25.40.20">
    <property type="entry name" value="Ankyrin repeat-containing domain"/>
    <property type="match status" value="1"/>
</dbReference>
<feature type="compositionally biased region" description="Polar residues" evidence="16">
    <location>
        <begin position="801"/>
        <end position="834"/>
    </location>
</feature>
<evidence type="ECO:0000256" key="13">
    <source>
        <dbReference type="ARBA" id="ARBA00023242"/>
    </source>
</evidence>
<gene>
    <name evidence="17" type="ORF">QE152_g15694</name>
</gene>
<sequence>MMEEQKLLKRKKRASENDKVSLITACIKLAEYYFTSCQYDLAISEYDKVGVLYKSLKKLIDYAQCNRMIGEAYCHLKQYNKALKHQNIHLRIATEEANKLEEQRAHATIGHTYLTRYEDIQNIEDLRLAEKSFKKSLAICERLSGINQREHMDMTARLFANLAVVDEYLGNYDKAIQLVQKCIDICKTHDIFEQLERGYAILGSVYNKKADYKNAIAQYNLAIEVASRLEDKANLISAVLLAKGDIFIKLSDFSNAKIILLKAYKLKNKNHSDHIEDLEYTLKIVAVMAYTEERLLTLSDDDYKTKKELYEKMGDGASSLKIFAKAIEYYKKMLQAAIDNKEPECTRIFSKVLSKIMDILGKNSEDVEKIYEQAIALCKQASDNHLEGKTISKYIRYSQKYNLDSKVELLQKELNKLTYYVPSDTESDGPEIQTTSNIGEDINIDDITDASDDEHELPKTRTTRRRNKAITMKKNAKGETQLHTACINGNYDVAQQLIERGHSIHVRDNCGWLPLHEACNHGHLDIVKLLVEKGASINDRGGFKCDGVTPLHDAAVNGHLEIVEYLMNNGASLISKKDNGETPLHCLQSWRESAQNITAASQTYYELISRRMMEALERSGHACDIVLKDDTHNAALVPESNHVLVNKKNKGINYTLSSSDDELMEIDKLSSEESASDAESIHSGSKATEQYREVMKSLRYRNSNEKNDKKQLKVTKRPALLDSDEVGDDWLDDDLGRMKKRKTFSSFTSTSGIRNTNPVCTTKEQTTLYSPPRQQNNFNVIDFKENHEPSAIRTKKKKRQSSLINAGFTTERSSSPLYSNQIQSQRNQLPQSKHQTKLNTFCEDGKIAEADSTTSPVTQRRMLEKQTSNVSIRSEMDEIILYVDVRINEKLYRVPVPYTSKNTLTIKWLADEAAKRFCRKEYMKPVLELETKNGAVLAEDDKVGMLFPLGVTSAEEVNATIVKWNVPPLIQRYKEACIAMHADENATLSQLLSETSIILNLSNCNFGCKIMKPFCKALNRQTNLHHLDLSGNFMSNECMELLCLSFASLENLTTLNLSMNLITSDSLHHLANIFSNHPDKSVMENLNYLDLSFNPLGNESLRHLSIITRHLNLRVLKLVDVDFTSEIFEDFSNRNVELYMDYLEELDISENRMDKDDILKFILWTRPANLHTLNVSNNSVTENGLLVEIVRIFEANSTQFWKLKYLNFSRCKITDVEVYELLRLLAGAEHFETLNLSYNENLSSISLRRLFNNEYPMKNLQLEGCLDILKYFEGSKEDSWKLVEKSNIKKLRLSIASQEDTVKYNAIVNMWKQRHFDRSHVVSNKYYVELSVR</sequence>
<evidence type="ECO:0000256" key="11">
    <source>
        <dbReference type="ARBA" id="ARBA00023043"/>
    </source>
</evidence>
<dbReference type="SUPFAM" id="SSF52047">
    <property type="entry name" value="RNI-like"/>
    <property type="match status" value="1"/>
</dbReference>
<dbReference type="SUPFAM" id="SSF48403">
    <property type="entry name" value="Ankyrin repeat"/>
    <property type="match status" value="1"/>
</dbReference>
<dbReference type="PROSITE" id="PS50088">
    <property type="entry name" value="ANK_REPEAT"/>
    <property type="match status" value="3"/>
</dbReference>
<evidence type="ECO:0000313" key="17">
    <source>
        <dbReference type="EMBL" id="KAK9729867.1"/>
    </source>
</evidence>
<dbReference type="InterPro" id="IPR019734">
    <property type="entry name" value="TPR_rpt"/>
</dbReference>
<dbReference type="PROSITE" id="PS50297">
    <property type="entry name" value="ANK_REP_REGION"/>
    <property type="match status" value="3"/>
</dbReference>
<dbReference type="InterPro" id="IPR006553">
    <property type="entry name" value="Leu-rich_rpt_Cys-con_subtyp"/>
</dbReference>
<dbReference type="Gene3D" id="3.80.10.10">
    <property type="entry name" value="Ribonuclease Inhibitor"/>
    <property type="match status" value="2"/>
</dbReference>
<dbReference type="SMART" id="SM00028">
    <property type="entry name" value="TPR"/>
    <property type="match status" value="6"/>
</dbReference>
<dbReference type="InterPro" id="IPR011990">
    <property type="entry name" value="TPR-like_helical_dom_sf"/>
</dbReference>
<evidence type="ECO:0000256" key="4">
    <source>
        <dbReference type="ARBA" id="ARBA00017829"/>
    </source>
</evidence>
<feature type="repeat" description="ANK" evidence="14">
    <location>
        <begin position="510"/>
        <end position="542"/>
    </location>
</feature>
<feature type="region of interest" description="Disordered" evidence="16">
    <location>
        <begin position="791"/>
        <end position="834"/>
    </location>
</feature>
<feature type="repeat" description="ANK" evidence="14">
    <location>
        <begin position="546"/>
        <end position="578"/>
    </location>
</feature>
<dbReference type="SMART" id="SM00367">
    <property type="entry name" value="LRR_CC"/>
    <property type="match status" value="3"/>
</dbReference>
<keyword evidence="6" id="KW-0433">Leucine-rich repeat</keyword>
<feature type="repeat" description="ANK" evidence="14">
    <location>
        <begin position="477"/>
        <end position="509"/>
    </location>
</feature>
<dbReference type="PANTHER" id="PTHR46358:SF1">
    <property type="entry name" value="TONSOKU-LIKE PROTEIN"/>
    <property type="match status" value="1"/>
</dbReference>
<dbReference type="Pfam" id="PF13516">
    <property type="entry name" value="LRR_6"/>
    <property type="match status" value="1"/>
</dbReference>
<evidence type="ECO:0000256" key="16">
    <source>
        <dbReference type="SAM" id="MobiDB-lite"/>
    </source>
</evidence>
<evidence type="ECO:0000313" key="18">
    <source>
        <dbReference type="Proteomes" id="UP001458880"/>
    </source>
</evidence>
<dbReference type="InterPro" id="IPR032675">
    <property type="entry name" value="LRR_dom_sf"/>
</dbReference>
<organism evidence="17 18">
    <name type="scientific">Popillia japonica</name>
    <name type="common">Japanese beetle</name>
    <dbReference type="NCBI Taxonomy" id="7064"/>
    <lineage>
        <taxon>Eukaryota</taxon>
        <taxon>Metazoa</taxon>
        <taxon>Ecdysozoa</taxon>
        <taxon>Arthropoda</taxon>
        <taxon>Hexapoda</taxon>
        <taxon>Insecta</taxon>
        <taxon>Pterygota</taxon>
        <taxon>Neoptera</taxon>
        <taxon>Endopterygota</taxon>
        <taxon>Coleoptera</taxon>
        <taxon>Polyphaga</taxon>
        <taxon>Scarabaeiformia</taxon>
        <taxon>Scarabaeidae</taxon>
        <taxon>Rutelinae</taxon>
        <taxon>Popillia</taxon>
    </lineage>
</organism>
<dbReference type="PANTHER" id="PTHR46358">
    <property type="entry name" value="TONSOKU-LIKE PROTEIN"/>
    <property type="match status" value="1"/>
</dbReference>
<feature type="repeat" description="TPR" evidence="15">
    <location>
        <begin position="196"/>
        <end position="229"/>
    </location>
</feature>
<dbReference type="InterPro" id="IPR052311">
    <property type="entry name" value="MMS22L-TONSL_complex_comp"/>
</dbReference>
<keyword evidence="10" id="KW-0156">Chromatin regulator</keyword>
<dbReference type="InterPro" id="IPR036770">
    <property type="entry name" value="Ankyrin_rpt-contain_sf"/>
</dbReference>
<dbReference type="SUPFAM" id="SSF48452">
    <property type="entry name" value="TPR-like"/>
    <property type="match status" value="2"/>
</dbReference>
<name>A0AAW1L4T3_POPJA</name>
<reference evidence="17 18" key="1">
    <citation type="journal article" date="2024" name="BMC Genomics">
        <title>De novo assembly and annotation of Popillia japonica's genome with initial clues to its potential as an invasive pest.</title>
        <authorList>
            <person name="Cucini C."/>
            <person name="Boschi S."/>
            <person name="Funari R."/>
            <person name="Cardaioli E."/>
            <person name="Iannotti N."/>
            <person name="Marturano G."/>
            <person name="Paoli F."/>
            <person name="Bruttini M."/>
            <person name="Carapelli A."/>
            <person name="Frati F."/>
            <person name="Nardi F."/>
        </authorList>
    </citation>
    <scope>NUCLEOTIDE SEQUENCE [LARGE SCALE GENOMIC DNA]</scope>
    <source>
        <strain evidence="17">DMR45628</strain>
    </source>
</reference>
<keyword evidence="18" id="KW-1185">Reference proteome</keyword>
<evidence type="ECO:0000256" key="6">
    <source>
        <dbReference type="ARBA" id="ARBA00022614"/>
    </source>
</evidence>
<evidence type="ECO:0000256" key="1">
    <source>
        <dbReference type="ARBA" id="ARBA00004123"/>
    </source>
</evidence>
<keyword evidence="7" id="KW-0677">Repeat</keyword>
<dbReference type="InterPro" id="IPR002110">
    <property type="entry name" value="Ankyrin_rpt"/>
</dbReference>
<dbReference type="Pfam" id="PF12796">
    <property type="entry name" value="Ank_2"/>
    <property type="match status" value="2"/>
</dbReference>
<evidence type="ECO:0000256" key="9">
    <source>
        <dbReference type="ARBA" id="ARBA00022803"/>
    </source>
</evidence>
<dbReference type="Proteomes" id="UP001458880">
    <property type="component" value="Unassembled WGS sequence"/>
</dbReference>
<proteinExistence type="inferred from homology"/>
<keyword evidence="5" id="KW-0158">Chromosome</keyword>
<dbReference type="GO" id="GO:0006325">
    <property type="term" value="P:chromatin organization"/>
    <property type="evidence" value="ECO:0007669"/>
    <property type="project" value="UniProtKB-KW"/>
</dbReference>
<keyword evidence="12" id="KW-0234">DNA repair</keyword>
<dbReference type="GO" id="GO:0043596">
    <property type="term" value="C:nuclear replication fork"/>
    <property type="evidence" value="ECO:0007669"/>
    <property type="project" value="TreeGrafter"/>
</dbReference>
<evidence type="ECO:0000256" key="5">
    <source>
        <dbReference type="ARBA" id="ARBA00022454"/>
    </source>
</evidence>
<comment type="similarity">
    <text evidence="3">Belongs to the Tonsoku family.</text>
</comment>
<dbReference type="GO" id="GO:0031297">
    <property type="term" value="P:replication fork processing"/>
    <property type="evidence" value="ECO:0007669"/>
    <property type="project" value="TreeGrafter"/>
</dbReference>
<evidence type="ECO:0000256" key="10">
    <source>
        <dbReference type="ARBA" id="ARBA00022853"/>
    </source>
</evidence>
<evidence type="ECO:0000256" key="14">
    <source>
        <dbReference type="PROSITE-ProRule" id="PRU00023"/>
    </source>
</evidence>
<evidence type="ECO:0000256" key="7">
    <source>
        <dbReference type="ARBA" id="ARBA00022737"/>
    </source>
</evidence>
<dbReference type="InterPro" id="IPR001611">
    <property type="entry name" value="Leu-rich_rpt"/>
</dbReference>
<comment type="subcellular location">
    <subcellularLocation>
        <location evidence="2">Chromosome</location>
    </subcellularLocation>
    <subcellularLocation>
        <location evidence="1">Nucleus</location>
    </subcellularLocation>
</comment>
<dbReference type="EMBL" id="JASPKY010000156">
    <property type="protein sequence ID" value="KAK9729867.1"/>
    <property type="molecule type" value="Genomic_DNA"/>
</dbReference>
<dbReference type="SMART" id="SM00248">
    <property type="entry name" value="ANK"/>
    <property type="match status" value="3"/>
</dbReference>
<dbReference type="PROSITE" id="PS51450">
    <property type="entry name" value="LRR"/>
    <property type="match status" value="2"/>
</dbReference>
<evidence type="ECO:0000256" key="15">
    <source>
        <dbReference type="PROSITE-ProRule" id="PRU00339"/>
    </source>
</evidence>
<keyword evidence="11 14" id="KW-0040">ANK repeat</keyword>
<evidence type="ECO:0000256" key="2">
    <source>
        <dbReference type="ARBA" id="ARBA00004286"/>
    </source>
</evidence>